<reference evidence="2 4" key="2">
    <citation type="journal article" date="2014" name="BMC Genomics">
        <title>An improved genome release (version Mt4.0) for the model legume Medicago truncatula.</title>
        <authorList>
            <person name="Tang H."/>
            <person name="Krishnakumar V."/>
            <person name="Bidwell S."/>
            <person name="Rosen B."/>
            <person name="Chan A."/>
            <person name="Zhou S."/>
            <person name="Gentzbittel L."/>
            <person name="Childs K.L."/>
            <person name="Yandell M."/>
            <person name="Gundlach H."/>
            <person name="Mayer K.F."/>
            <person name="Schwartz D.C."/>
            <person name="Town C.D."/>
        </authorList>
    </citation>
    <scope>GENOME REANNOTATION</scope>
    <source>
        <strain evidence="2">A17</strain>
        <strain evidence="3 4">cv. Jemalong A17</strain>
    </source>
</reference>
<dbReference type="EnsemblPlants" id="KEH35271">
    <property type="protein sequence ID" value="KEH35271"/>
    <property type="gene ID" value="MTR_3g085885"/>
</dbReference>
<evidence type="ECO:0000313" key="2">
    <source>
        <dbReference type="EMBL" id="KEH35271.1"/>
    </source>
</evidence>
<evidence type="ECO:0000313" key="4">
    <source>
        <dbReference type="Proteomes" id="UP000002051"/>
    </source>
</evidence>
<keyword evidence="1 2" id="KW-0812">Transmembrane</keyword>
<dbReference type="EMBL" id="CM001219">
    <property type="protein sequence ID" value="KEH35271.1"/>
    <property type="molecule type" value="Genomic_DNA"/>
</dbReference>
<reference evidence="2 4" key="1">
    <citation type="journal article" date="2011" name="Nature">
        <title>The Medicago genome provides insight into the evolution of rhizobial symbioses.</title>
        <authorList>
            <person name="Young N.D."/>
            <person name="Debelle F."/>
            <person name="Oldroyd G.E."/>
            <person name="Geurts R."/>
            <person name="Cannon S.B."/>
            <person name="Udvardi M.K."/>
            <person name="Benedito V.A."/>
            <person name="Mayer K.F."/>
            <person name="Gouzy J."/>
            <person name="Schoof H."/>
            <person name="Van de Peer Y."/>
            <person name="Proost S."/>
            <person name="Cook D.R."/>
            <person name="Meyers B.C."/>
            <person name="Spannagl M."/>
            <person name="Cheung F."/>
            <person name="De Mita S."/>
            <person name="Krishnakumar V."/>
            <person name="Gundlach H."/>
            <person name="Zhou S."/>
            <person name="Mudge J."/>
            <person name="Bharti A.K."/>
            <person name="Murray J.D."/>
            <person name="Naoumkina M.A."/>
            <person name="Rosen B."/>
            <person name="Silverstein K.A."/>
            <person name="Tang H."/>
            <person name="Rombauts S."/>
            <person name="Zhao P.X."/>
            <person name="Zhou P."/>
            <person name="Barbe V."/>
            <person name="Bardou P."/>
            <person name="Bechner M."/>
            <person name="Bellec A."/>
            <person name="Berger A."/>
            <person name="Berges H."/>
            <person name="Bidwell S."/>
            <person name="Bisseling T."/>
            <person name="Choisne N."/>
            <person name="Couloux A."/>
            <person name="Denny R."/>
            <person name="Deshpande S."/>
            <person name="Dai X."/>
            <person name="Doyle J.J."/>
            <person name="Dudez A.M."/>
            <person name="Farmer A.D."/>
            <person name="Fouteau S."/>
            <person name="Franken C."/>
            <person name="Gibelin C."/>
            <person name="Gish J."/>
            <person name="Goldstein S."/>
            <person name="Gonzalez A.J."/>
            <person name="Green P.J."/>
            <person name="Hallab A."/>
            <person name="Hartog M."/>
            <person name="Hua A."/>
            <person name="Humphray S.J."/>
            <person name="Jeong D.H."/>
            <person name="Jing Y."/>
            <person name="Jocker A."/>
            <person name="Kenton S.M."/>
            <person name="Kim D.J."/>
            <person name="Klee K."/>
            <person name="Lai H."/>
            <person name="Lang C."/>
            <person name="Lin S."/>
            <person name="Macmil S.L."/>
            <person name="Magdelenat G."/>
            <person name="Matthews L."/>
            <person name="McCorrison J."/>
            <person name="Monaghan E.L."/>
            <person name="Mun J.H."/>
            <person name="Najar F.Z."/>
            <person name="Nicholson C."/>
            <person name="Noirot C."/>
            <person name="O'Bleness M."/>
            <person name="Paule C.R."/>
            <person name="Poulain J."/>
            <person name="Prion F."/>
            <person name="Qin B."/>
            <person name="Qu C."/>
            <person name="Retzel E.F."/>
            <person name="Riddle C."/>
            <person name="Sallet E."/>
            <person name="Samain S."/>
            <person name="Samson N."/>
            <person name="Sanders I."/>
            <person name="Saurat O."/>
            <person name="Scarpelli C."/>
            <person name="Schiex T."/>
            <person name="Segurens B."/>
            <person name="Severin A.J."/>
            <person name="Sherrier D.J."/>
            <person name="Shi R."/>
            <person name="Sims S."/>
            <person name="Singer S.R."/>
            <person name="Sinharoy S."/>
            <person name="Sterck L."/>
            <person name="Viollet A."/>
            <person name="Wang B.B."/>
            <person name="Wang K."/>
            <person name="Wang M."/>
            <person name="Wang X."/>
            <person name="Warfsmann J."/>
            <person name="Weissenbach J."/>
            <person name="White D.D."/>
            <person name="White J.D."/>
            <person name="Wiley G.B."/>
            <person name="Wincker P."/>
            <person name="Xing Y."/>
            <person name="Yang L."/>
            <person name="Yao Z."/>
            <person name="Ying F."/>
            <person name="Zhai J."/>
            <person name="Zhou L."/>
            <person name="Zuber A."/>
            <person name="Denarie J."/>
            <person name="Dixon R.A."/>
            <person name="May G.D."/>
            <person name="Schwartz D.C."/>
            <person name="Rogers J."/>
            <person name="Quetier F."/>
            <person name="Town C.D."/>
            <person name="Roe B.A."/>
        </authorList>
    </citation>
    <scope>NUCLEOTIDE SEQUENCE [LARGE SCALE GENOMIC DNA]</scope>
    <source>
        <strain evidence="2">A17</strain>
        <strain evidence="3 4">cv. Jemalong A17</strain>
    </source>
</reference>
<dbReference type="HOGENOM" id="CLU_2375994_0_0_1"/>
<gene>
    <name evidence="2" type="ordered locus">MTR_3g085885</name>
</gene>
<organism evidence="2 4">
    <name type="scientific">Medicago truncatula</name>
    <name type="common">Barrel medic</name>
    <name type="synonym">Medicago tribuloides</name>
    <dbReference type="NCBI Taxonomy" id="3880"/>
    <lineage>
        <taxon>Eukaryota</taxon>
        <taxon>Viridiplantae</taxon>
        <taxon>Streptophyta</taxon>
        <taxon>Embryophyta</taxon>
        <taxon>Tracheophyta</taxon>
        <taxon>Spermatophyta</taxon>
        <taxon>Magnoliopsida</taxon>
        <taxon>eudicotyledons</taxon>
        <taxon>Gunneridae</taxon>
        <taxon>Pentapetalae</taxon>
        <taxon>rosids</taxon>
        <taxon>fabids</taxon>
        <taxon>Fabales</taxon>
        <taxon>Fabaceae</taxon>
        <taxon>Papilionoideae</taxon>
        <taxon>50 kb inversion clade</taxon>
        <taxon>NPAAA clade</taxon>
        <taxon>Hologalegina</taxon>
        <taxon>IRL clade</taxon>
        <taxon>Trifolieae</taxon>
        <taxon>Medicago</taxon>
    </lineage>
</organism>
<reference evidence="3" key="3">
    <citation type="submission" date="2015-04" db="UniProtKB">
        <authorList>
            <consortium name="EnsemblPlants"/>
        </authorList>
    </citation>
    <scope>IDENTIFICATION</scope>
    <source>
        <strain evidence="3">cv. Jemalong A17</strain>
    </source>
</reference>
<evidence type="ECO:0000256" key="1">
    <source>
        <dbReference type="SAM" id="Phobius"/>
    </source>
</evidence>
<dbReference type="AlphaFoldDB" id="A0A072V0N8"/>
<protein>
    <submittedName>
        <fullName evidence="2">Transmembrane protein, putative</fullName>
    </submittedName>
</protein>
<keyword evidence="1" id="KW-0472">Membrane</keyword>
<dbReference type="Proteomes" id="UP000002051">
    <property type="component" value="Chromosome 3"/>
</dbReference>
<evidence type="ECO:0000313" key="3">
    <source>
        <dbReference type="EnsemblPlants" id="KEH35271"/>
    </source>
</evidence>
<name>A0A072V0N8_MEDTR</name>
<proteinExistence type="predicted"/>
<sequence>MDFEYTYLIFVHIANVLVTLWTIAKESMLSPLIRNEIFEFNDSNDEYKFDDATQLHNDDEDFDANQEKTCDPVPMNIVASNLKTFKQALKFEEHS</sequence>
<accession>A0A072V0N8</accession>
<keyword evidence="1" id="KW-1133">Transmembrane helix</keyword>
<keyword evidence="4" id="KW-1185">Reference proteome</keyword>
<feature type="transmembrane region" description="Helical" evidence="1">
    <location>
        <begin position="6"/>
        <end position="24"/>
    </location>
</feature>